<dbReference type="RefSeq" id="WP_050726679.1">
    <property type="nucleotide sequence ID" value="NZ_CP012332.1"/>
</dbReference>
<dbReference type="Pfam" id="PF01491">
    <property type="entry name" value="Frataxin_Cyay"/>
    <property type="match status" value="1"/>
</dbReference>
<evidence type="ECO:0000256" key="2">
    <source>
        <dbReference type="ARBA" id="ARBA00023004"/>
    </source>
</evidence>
<dbReference type="KEGG" id="vin:AKJ08_2912"/>
<protein>
    <submittedName>
        <fullName evidence="3">Frataxin CyaY, facilitates iron supply for heme A synthesis or Fe-S cluster assembly</fullName>
    </submittedName>
</protein>
<keyword evidence="2" id="KW-0408">Iron</keyword>
<dbReference type="GO" id="GO:0008199">
    <property type="term" value="F:ferric iron binding"/>
    <property type="evidence" value="ECO:0007669"/>
    <property type="project" value="InterPro"/>
</dbReference>
<dbReference type="GO" id="GO:0016226">
    <property type="term" value="P:iron-sulfur cluster assembly"/>
    <property type="evidence" value="ECO:0007669"/>
    <property type="project" value="InterPro"/>
</dbReference>
<dbReference type="Gene3D" id="3.30.920.10">
    <property type="entry name" value="Frataxin/CyaY"/>
    <property type="match status" value="1"/>
</dbReference>
<dbReference type="SUPFAM" id="SSF55387">
    <property type="entry name" value="Frataxin/Nqo15-like"/>
    <property type="match status" value="1"/>
</dbReference>
<dbReference type="OrthoDB" id="285675at2"/>
<proteinExistence type="inferred from homology"/>
<dbReference type="GO" id="GO:0008198">
    <property type="term" value="F:ferrous iron binding"/>
    <property type="evidence" value="ECO:0007669"/>
    <property type="project" value="TreeGrafter"/>
</dbReference>
<comment type="similarity">
    <text evidence="1">Belongs to the frataxin family.</text>
</comment>
<name>A0A0K1PG81_9BACT</name>
<dbReference type="SMART" id="SM01219">
    <property type="entry name" value="Frataxin_Cyay"/>
    <property type="match status" value="1"/>
</dbReference>
<dbReference type="AlphaFoldDB" id="A0A0K1PG81"/>
<evidence type="ECO:0000256" key="1">
    <source>
        <dbReference type="ARBA" id="ARBA00008183"/>
    </source>
</evidence>
<sequence length="144" mass="16173">MELKRAPFGSRSGRIYHANVRGAARAGGTLRAAPLQSPAMDESRFLQLADQTFRRLQDLLEPIDPDQVDYELAGDVFKLSFANGVKSVLNTQRPTRQLWLAARSKAWHFSYDEATGRWMDDKGEGVELFACLRELVRDFAGATL</sequence>
<dbReference type="PROSITE" id="PS50810">
    <property type="entry name" value="FRATAXIN_2"/>
    <property type="match status" value="1"/>
</dbReference>
<evidence type="ECO:0000313" key="4">
    <source>
        <dbReference type="Proteomes" id="UP000055590"/>
    </source>
</evidence>
<reference evidence="3 4" key="1">
    <citation type="submission" date="2015-08" db="EMBL/GenBank/DDBJ databases">
        <authorList>
            <person name="Babu N.S."/>
            <person name="Beckwith C.J."/>
            <person name="Beseler K.G."/>
            <person name="Brison A."/>
            <person name="Carone J.V."/>
            <person name="Caskin T.P."/>
            <person name="Diamond M."/>
            <person name="Durham M.E."/>
            <person name="Foxe J.M."/>
            <person name="Go M."/>
            <person name="Henderson B.A."/>
            <person name="Jones I.B."/>
            <person name="McGettigan J.A."/>
            <person name="Micheletti S.J."/>
            <person name="Nasrallah M.E."/>
            <person name="Ortiz D."/>
            <person name="Piller C.R."/>
            <person name="Privatt S.R."/>
            <person name="Schneider S.L."/>
            <person name="Sharp S."/>
            <person name="Smith T.C."/>
            <person name="Stanton J.D."/>
            <person name="Ullery H.E."/>
            <person name="Wilson R.J."/>
            <person name="Serrano M.G."/>
            <person name="Buck G."/>
            <person name="Lee V."/>
            <person name="Wang Y."/>
            <person name="Carvalho R."/>
            <person name="Voegtly L."/>
            <person name="Shi R."/>
            <person name="Duckworth R."/>
            <person name="Johnson A."/>
            <person name="Loviza R."/>
            <person name="Walstead R."/>
            <person name="Shah Z."/>
            <person name="Kiflezghi M."/>
            <person name="Wade K."/>
            <person name="Ball S.L."/>
            <person name="Bradley K.W."/>
            <person name="Asai D.J."/>
            <person name="Bowman C.A."/>
            <person name="Russell D.A."/>
            <person name="Pope W.H."/>
            <person name="Jacobs-Sera D."/>
            <person name="Hendrix R.W."/>
            <person name="Hatfull G.F."/>
        </authorList>
    </citation>
    <scope>NUCLEOTIDE SEQUENCE [LARGE SCALE GENOMIC DNA]</scope>
    <source>
        <strain evidence="3 4">DSM 27710</strain>
    </source>
</reference>
<dbReference type="EMBL" id="CP012332">
    <property type="protein sequence ID" value="AKU92525.1"/>
    <property type="molecule type" value="Genomic_DNA"/>
</dbReference>
<keyword evidence="4" id="KW-1185">Reference proteome</keyword>
<accession>A0A0K1PG81</accession>
<dbReference type="PROSITE" id="PS01344">
    <property type="entry name" value="FRATAXIN_1"/>
    <property type="match status" value="1"/>
</dbReference>
<dbReference type="PANTHER" id="PTHR16821">
    <property type="entry name" value="FRATAXIN"/>
    <property type="match status" value="1"/>
</dbReference>
<dbReference type="GO" id="GO:0005829">
    <property type="term" value="C:cytosol"/>
    <property type="evidence" value="ECO:0007669"/>
    <property type="project" value="TreeGrafter"/>
</dbReference>
<dbReference type="InterPro" id="IPR020895">
    <property type="entry name" value="Frataxin_CS"/>
</dbReference>
<dbReference type="PANTHER" id="PTHR16821:SF2">
    <property type="entry name" value="FRATAXIN, MITOCHONDRIAL"/>
    <property type="match status" value="1"/>
</dbReference>
<evidence type="ECO:0000313" key="3">
    <source>
        <dbReference type="EMBL" id="AKU92525.1"/>
    </source>
</evidence>
<dbReference type="Proteomes" id="UP000055590">
    <property type="component" value="Chromosome"/>
</dbReference>
<dbReference type="NCBIfam" id="TIGR03421">
    <property type="entry name" value="FeS_CyaY"/>
    <property type="match status" value="1"/>
</dbReference>
<dbReference type="InterPro" id="IPR002908">
    <property type="entry name" value="Frataxin/CyaY"/>
</dbReference>
<dbReference type="InterPro" id="IPR036524">
    <property type="entry name" value="Frataxin/CyaY_sf"/>
</dbReference>
<gene>
    <name evidence="3" type="ORF">AKJ08_2912</name>
</gene>
<dbReference type="STRING" id="1391653.AKJ08_2912"/>
<organism evidence="3 4">
    <name type="scientific">Vulgatibacter incomptus</name>
    <dbReference type="NCBI Taxonomy" id="1391653"/>
    <lineage>
        <taxon>Bacteria</taxon>
        <taxon>Pseudomonadati</taxon>
        <taxon>Myxococcota</taxon>
        <taxon>Myxococcia</taxon>
        <taxon>Myxococcales</taxon>
        <taxon>Cystobacterineae</taxon>
        <taxon>Vulgatibacteraceae</taxon>
        <taxon>Vulgatibacter</taxon>
    </lineage>
</organism>